<sequence length="103" mass="11643">MTFVMSALIWLRPFKKFKTVDLRWSNPITVLVPREHPFDPLLKALTFSSSGASGPEKMCSLAFSSTEEISLLPLNSVSLYRRLGSRHILLPLVDMLLCHSKLI</sequence>
<protein>
    <submittedName>
        <fullName evidence="1">Uncharacterized protein</fullName>
    </submittedName>
</protein>
<organism evidence="1 2">
    <name type="scientific">Paramuricea clavata</name>
    <name type="common">Red gorgonian</name>
    <name type="synonym">Violescent sea-whip</name>
    <dbReference type="NCBI Taxonomy" id="317549"/>
    <lineage>
        <taxon>Eukaryota</taxon>
        <taxon>Metazoa</taxon>
        <taxon>Cnidaria</taxon>
        <taxon>Anthozoa</taxon>
        <taxon>Octocorallia</taxon>
        <taxon>Malacalcyonacea</taxon>
        <taxon>Plexauridae</taxon>
        <taxon>Paramuricea</taxon>
    </lineage>
</organism>
<proteinExistence type="predicted"/>
<name>A0A7D9LVY7_PARCT</name>
<comment type="caution">
    <text evidence="1">The sequence shown here is derived from an EMBL/GenBank/DDBJ whole genome shotgun (WGS) entry which is preliminary data.</text>
</comment>
<dbReference type="Proteomes" id="UP001152795">
    <property type="component" value="Unassembled WGS sequence"/>
</dbReference>
<evidence type="ECO:0000313" key="1">
    <source>
        <dbReference type="EMBL" id="CAB4039432.1"/>
    </source>
</evidence>
<evidence type="ECO:0000313" key="2">
    <source>
        <dbReference type="Proteomes" id="UP001152795"/>
    </source>
</evidence>
<dbReference type="EMBL" id="CACRXK020025379">
    <property type="protein sequence ID" value="CAB4039432.1"/>
    <property type="molecule type" value="Genomic_DNA"/>
</dbReference>
<reference evidence="1" key="1">
    <citation type="submission" date="2020-04" db="EMBL/GenBank/DDBJ databases">
        <authorList>
            <person name="Alioto T."/>
            <person name="Alioto T."/>
            <person name="Gomez Garrido J."/>
        </authorList>
    </citation>
    <scope>NUCLEOTIDE SEQUENCE</scope>
    <source>
        <strain evidence="1">A484AB</strain>
    </source>
</reference>
<gene>
    <name evidence="1" type="ORF">PACLA_8A058083</name>
</gene>
<keyword evidence="2" id="KW-1185">Reference proteome</keyword>
<dbReference type="AlphaFoldDB" id="A0A7D9LVY7"/>
<accession>A0A7D9LVY7</accession>